<feature type="chain" id="PRO_5046382069" evidence="1">
    <location>
        <begin position="21"/>
        <end position="180"/>
    </location>
</feature>
<evidence type="ECO:0000256" key="1">
    <source>
        <dbReference type="SAM" id="SignalP"/>
    </source>
</evidence>
<keyword evidence="3" id="KW-1185">Reference proteome</keyword>
<reference evidence="2 3" key="1">
    <citation type="submission" date="2024-09" db="EMBL/GenBank/DDBJ databases">
        <title>Rethinking Asexuality: The Enigmatic Case of Functional Sexual Genes in Lepraria (Stereocaulaceae).</title>
        <authorList>
            <person name="Doellman M."/>
            <person name="Sun Y."/>
            <person name="Barcenas-Pena A."/>
            <person name="Lumbsch H.T."/>
            <person name="Grewe F."/>
        </authorList>
    </citation>
    <scope>NUCLEOTIDE SEQUENCE [LARGE SCALE GENOMIC DNA]</scope>
    <source>
        <strain evidence="2 3">Grewe 0041</strain>
    </source>
</reference>
<name>A0ABR4AUM5_9LECA</name>
<organism evidence="2 3">
    <name type="scientific">Lepraria finkii</name>
    <dbReference type="NCBI Taxonomy" id="1340010"/>
    <lineage>
        <taxon>Eukaryota</taxon>
        <taxon>Fungi</taxon>
        <taxon>Dikarya</taxon>
        <taxon>Ascomycota</taxon>
        <taxon>Pezizomycotina</taxon>
        <taxon>Lecanoromycetes</taxon>
        <taxon>OSLEUM clade</taxon>
        <taxon>Lecanoromycetidae</taxon>
        <taxon>Lecanorales</taxon>
        <taxon>Lecanorineae</taxon>
        <taxon>Stereocaulaceae</taxon>
        <taxon>Lepraria</taxon>
    </lineage>
</organism>
<evidence type="ECO:0000313" key="2">
    <source>
        <dbReference type="EMBL" id="KAL2048843.1"/>
    </source>
</evidence>
<dbReference type="EMBL" id="JBHFEH010000078">
    <property type="protein sequence ID" value="KAL2048843.1"/>
    <property type="molecule type" value="Genomic_DNA"/>
</dbReference>
<accession>A0ABR4AUM5</accession>
<evidence type="ECO:0000313" key="3">
    <source>
        <dbReference type="Proteomes" id="UP001590951"/>
    </source>
</evidence>
<dbReference type="Proteomes" id="UP001590951">
    <property type="component" value="Unassembled WGS sequence"/>
</dbReference>
<sequence length="180" mass="19777">MHHLTSLYFAIALQLSSCLAASLPALSVSNPSLHSSINENLTLPLNFTLTTSSNELPSDPWTMGVPRSVPGQTLKFSKYGHSLDQSVTIRTLLKATNDVIDHQNIPGGGDTRMGTRDVQYSVGNVILIVWPGSQMTWAMWGNTVRGVTDFLTRWSFVEVNFEVYVIGYQGTMAEGRLMIA</sequence>
<protein>
    <submittedName>
        <fullName evidence="2">Uncharacterized protein</fullName>
    </submittedName>
</protein>
<keyword evidence="1" id="KW-0732">Signal</keyword>
<proteinExistence type="predicted"/>
<feature type="signal peptide" evidence="1">
    <location>
        <begin position="1"/>
        <end position="20"/>
    </location>
</feature>
<comment type="caution">
    <text evidence="2">The sequence shown here is derived from an EMBL/GenBank/DDBJ whole genome shotgun (WGS) entry which is preliminary data.</text>
</comment>
<gene>
    <name evidence="2" type="ORF">ABVK25_010901</name>
</gene>